<accession>A0ABV7YBZ2</accession>
<dbReference type="EMBL" id="JBHRZH010000009">
    <property type="protein sequence ID" value="MFC3761589.1"/>
    <property type="molecule type" value="Genomic_DNA"/>
</dbReference>
<dbReference type="InterPro" id="IPR011009">
    <property type="entry name" value="Kinase-like_dom_sf"/>
</dbReference>
<dbReference type="Gene3D" id="3.90.1200.10">
    <property type="match status" value="1"/>
</dbReference>
<evidence type="ECO:0000313" key="2">
    <source>
        <dbReference type="EMBL" id="MFC3761589.1"/>
    </source>
</evidence>
<reference evidence="3" key="1">
    <citation type="journal article" date="2019" name="Int. J. Syst. Evol. Microbiol.">
        <title>The Global Catalogue of Microorganisms (GCM) 10K type strain sequencing project: providing services to taxonomists for standard genome sequencing and annotation.</title>
        <authorList>
            <consortium name="The Broad Institute Genomics Platform"/>
            <consortium name="The Broad Institute Genome Sequencing Center for Infectious Disease"/>
            <person name="Wu L."/>
            <person name="Ma J."/>
        </authorList>
    </citation>
    <scope>NUCLEOTIDE SEQUENCE [LARGE SCALE GENOMIC DNA]</scope>
    <source>
        <strain evidence="3">CGMCC 4.7241</strain>
    </source>
</reference>
<comment type="caution">
    <text evidence="2">The sequence shown here is derived from an EMBL/GenBank/DDBJ whole genome shotgun (WGS) entry which is preliminary data.</text>
</comment>
<dbReference type="InterPro" id="IPR002575">
    <property type="entry name" value="Aminoglycoside_PTrfase"/>
</dbReference>
<dbReference type="InterPro" id="IPR051678">
    <property type="entry name" value="AGP_Transferase"/>
</dbReference>
<gene>
    <name evidence="2" type="ORF">ACFOUW_12145</name>
</gene>
<evidence type="ECO:0000259" key="1">
    <source>
        <dbReference type="Pfam" id="PF01636"/>
    </source>
</evidence>
<dbReference type="Gene3D" id="3.30.200.150">
    <property type="match status" value="1"/>
</dbReference>
<dbReference type="SUPFAM" id="SSF56112">
    <property type="entry name" value="Protein kinase-like (PK-like)"/>
    <property type="match status" value="1"/>
</dbReference>
<dbReference type="Pfam" id="PF01636">
    <property type="entry name" value="APH"/>
    <property type="match status" value="1"/>
</dbReference>
<organism evidence="2 3">
    <name type="scientific">Tenggerimyces flavus</name>
    <dbReference type="NCBI Taxonomy" id="1708749"/>
    <lineage>
        <taxon>Bacteria</taxon>
        <taxon>Bacillati</taxon>
        <taxon>Actinomycetota</taxon>
        <taxon>Actinomycetes</taxon>
        <taxon>Propionibacteriales</taxon>
        <taxon>Nocardioidaceae</taxon>
        <taxon>Tenggerimyces</taxon>
    </lineage>
</organism>
<dbReference type="PANTHER" id="PTHR21310">
    <property type="entry name" value="AMINOGLYCOSIDE PHOSPHOTRANSFERASE-RELATED-RELATED"/>
    <property type="match status" value="1"/>
</dbReference>
<keyword evidence="3" id="KW-1185">Reference proteome</keyword>
<protein>
    <submittedName>
        <fullName evidence="2">Phosphotransferase family protein</fullName>
    </submittedName>
</protein>
<feature type="domain" description="Aminoglycoside phosphotransferase" evidence="1">
    <location>
        <begin position="26"/>
        <end position="262"/>
    </location>
</feature>
<sequence length="316" mass="35003">MPRKPDVDLPALEALLRRVFGRGFTYQRTESGSSTQVYRVVVEGETFYARMAEEVDASFAPEAELHRVLVAAGARVPDVVHYEPFDEALERSVMITTEIAGLPLGAATTEREAASIGEAAGRDLARIHAVPVQGFGWVQREHERAGWPIRGEHPTYAAYVDPPSVAAPLVATGFTVDQANTVVRLLEEAIELGPPDGVCSVAHGDFDASHIYEDGGTYSGLIDFGEIRGTDYTFDFATLWMNAEEAPPLTEHIERGYAELRPLPDNHRRRIHLACALSASHRLAIWHRRDGAQAADSWFFRFVRDRLAELLKDQPT</sequence>
<evidence type="ECO:0000313" key="3">
    <source>
        <dbReference type="Proteomes" id="UP001595699"/>
    </source>
</evidence>
<dbReference type="Proteomes" id="UP001595699">
    <property type="component" value="Unassembled WGS sequence"/>
</dbReference>
<name>A0ABV7YBZ2_9ACTN</name>
<proteinExistence type="predicted"/>
<dbReference type="RefSeq" id="WP_205114113.1">
    <property type="nucleotide sequence ID" value="NZ_JAFBCM010000001.1"/>
</dbReference>